<sequence>MPCWTIPCSNRPGNPSSNGNGVFKKGGAVEMGRWGLIDGLPVPRLQHMLPFGGVKILLELAILLDMVIGCNVGNLELRSQLLDDFFIFYWVRVRN</sequence>
<evidence type="ECO:0000313" key="2">
    <source>
        <dbReference type="EMBL" id="KAK9924155.1"/>
    </source>
</evidence>
<dbReference type="EMBL" id="JBEDUW010000006">
    <property type="protein sequence ID" value="KAK9924155.1"/>
    <property type="molecule type" value="Genomic_DNA"/>
</dbReference>
<name>A0AAW1WGV8_RUBAR</name>
<accession>A0AAW1WGV8</accession>
<evidence type="ECO:0000256" key="1">
    <source>
        <dbReference type="SAM" id="MobiDB-lite"/>
    </source>
</evidence>
<organism evidence="2 3">
    <name type="scientific">Rubus argutus</name>
    <name type="common">Southern blackberry</name>
    <dbReference type="NCBI Taxonomy" id="59490"/>
    <lineage>
        <taxon>Eukaryota</taxon>
        <taxon>Viridiplantae</taxon>
        <taxon>Streptophyta</taxon>
        <taxon>Embryophyta</taxon>
        <taxon>Tracheophyta</taxon>
        <taxon>Spermatophyta</taxon>
        <taxon>Magnoliopsida</taxon>
        <taxon>eudicotyledons</taxon>
        <taxon>Gunneridae</taxon>
        <taxon>Pentapetalae</taxon>
        <taxon>rosids</taxon>
        <taxon>fabids</taxon>
        <taxon>Rosales</taxon>
        <taxon>Rosaceae</taxon>
        <taxon>Rosoideae</taxon>
        <taxon>Rosoideae incertae sedis</taxon>
        <taxon>Rubus</taxon>
    </lineage>
</organism>
<dbReference type="Proteomes" id="UP001457282">
    <property type="component" value="Unassembled WGS sequence"/>
</dbReference>
<dbReference type="AlphaFoldDB" id="A0AAW1WGV8"/>
<protein>
    <submittedName>
        <fullName evidence="2">Uncharacterized protein</fullName>
    </submittedName>
</protein>
<keyword evidence="3" id="KW-1185">Reference proteome</keyword>
<feature type="region of interest" description="Disordered" evidence="1">
    <location>
        <begin position="1"/>
        <end position="20"/>
    </location>
</feature>
<evidence type="ECO:0000313" key="3">
    <source>
        <dbReference type="Proteomes" id="UP001457282"/>
    </source>
</evidence>
<proteinExistence type="predicted"/>
<comment type="caution">
    <text evidence="2">The sequence shown here is derived from an EMBL/GenBank/DDBJ whole genome shotgun (WGS) entry which is preliminary data.</text>
</comment>
<reference evidence="2 3" key="1">
    <citation type="journal article" date="2023" name="G3 (Bethesda)">
        <title>A chromosome-length genome assembly and annotation of blackberry (Rubus argutus, cv. 'Hillquist').</title>
        <authorList>
            <person name="Bruna T."/>
            <person name="Aryal R."/>
            <person name="Dudchenko O."/>
            <person name="Sargent D.J."/>
            <person name="Mead D."/>
            <person name="Buti M."/>
            <person name="Cavallini A."/>
            <person name="Hytonen T."/>
            <person name="Andres J."/>
            <person name="Pham M."/>
            <person name="Weisz D."/>
            <person name="Mascagni F."/>
            <person name="Usai G."/>
            <person name="Natali L."/>
            <person name="Bassil N."/>
            <person name="Fernandez G.E."/>
            <person name="Lomsadze A."/>
            <person name="Armour M."/>
            <person name="Olukolu B."/>
            <person name="Poorten T."/>
            <person name="Britton C."/>
            <person name="Davik J."/>
            <person name="Ashrafi H."/>
            <person name="Aiden E.L."/>
            <person name="Borodovsky M."/>
            <person name="Worthington M."/>
        </authorList>
    </citation>
    <scope>NUCLEOTIDE SEQUENCE [LARGE SCALE GENOMIC DNA]</scope>
    <source>
        <strain evidence="2">PI 553951</strain>
    </source>
</reference>
<feature type="compositionally biased region" description="Low complexity" evidence="1">
    <location>
        <begin position="7"/>
        <end position="20"/>
    </location>
</feature>
<gene>
    <name evidence="2" type="ORF">M0R45_032538</name>
</gene>